<proteinExistence type="predicted"/>
<keyword evidence="2" id="KW-1185">Reference proteome</keyword>
<sequence>MSEIIKNRYDFVLFFDVQDGNPNGDPDAGNLPRMDAETGFGLVTDVCLKRKIRNYVQLVKEAKRPFDIFIKEKAVLNNLIDEPYETDEVKKQEKSAEKVESARQWMCTNYYDIRTFGAVMSTGKNAGQVRGPVQLTFSRSVDPIIATEHSITRMAVTTEAEAEAQHGDNRTMGRKYTVPYGLYRAHGFISPHLASQTGFSEEDLELLWQALRDMFDHDHSAARGLMGTRKLIVFKHDSALGNASAQQLFEMVANPRLKDPANPARAFSDYTNIEVTGDLPSGVTVLEV</sequence>
<dbReference type="OrthoDB" id="9776792at2"/>
<dbReference type="CDD" id="cd09689">
    <property type="entry name" value="Cas7_I-C"/>
    <property type="match status" value="1"/>
</dbReference>
<gene>
    <name evidence="1" type="ordered locus">UWK_03529</name>
</gene>
<dbReference type="PATRIC" id="fig|1167006.5.peg.3795"/>
<dbReference type="RefSeq" id="WP_015405726.1">
    <property type="nucleotide sequence ID" value="NC_020304.1"/>
</dbReference>
<organism evidence="1 2">
    <name type="scientific">Desulfocapsa sulfexigens (strain DSM 10523 / SB164P1)</name>
    <dbReference type="NCBI Taxonomy" id="1167006"/>
    <lineage>
        <taxon>Bacteria</taxon>
        <taxon>Pseudomonadati</taxon>
        <taxon>Thermodesulfobacteriota</taxon>
        <taxon>Desulfobulbia</taxon>
        <taxon>Desulfobulbales</taxon>
        <taxon>Desulfocapsaceae</taxon>
        <taxon>Desulfocapsa</taxon>
    </lineage>
</organism>
<dbReference type="Proteomes" id="UP000011721">
    <property type="component" value="Chromosome"/>
</dbReference>
<dbReference type="InterPro" id="IPR013418">
    <property type="entry name" value="CRISPR-assoc_prot_Cas7/Csd2"/>
</dbReference>
<evidence type="ECO:0000313" key="2">
    <source>
        <dbReference type="Proteomes" id="UP000011721"/>
    </source>
</evidence>
<dbReference type="Pfam" id="PF05107">
    <property type="entry name" value="Cas_Cas7"/>
    <property type="match status" value="1"/>
</dbReference>
<dbReference type="NCBIfam" id="TIGR02589">
    <property type="entry name" value="cas_Csd2"/>
    <property type="match status" value="1"/>
</dbReference>
<dbReference type="InterPro" id="IPR006482">
    <property type="entry name" value="Cas7_Csh2/Csh2"/>
</dbReference>
<dbReference type="HOGENOM" id="CLU_071770_2_0_7"/>
<dbReference type="STRING" id="1167006.UWK_03529"/>
<dbReference type="NCBIfam" id="TIGR01595">
    <property type="entry name" value="cas_CT1132"/>
    <property type="match status" value="1"/>
</dbReference>
<dbReference type="KEGG" id="dsf:UWK_03529"/>
<evidence type="ECO:0000313" key="1">
    <source>
        <dbReference type="EMBL" id="AGF80044.1"/>
    </source>
</evidence>
<dbReference type="GO" id="GO:0043571">
    <property type="term" value="P:maintenance of CRISPR repeat elements"/>
    <property type="evidence" value="ECO:0007669"/>
    <property type="project" value="InterPro"/>
</dbReference>
<reference evidence="2" key="1">
    <citation type="journal article" date="2013" name="Stand. Genomic Sci.">
        <title>Complete genome sequence of Desulfocapsa sulfexigens, a marine deltaproteobacterium specialized in disproportionating inorganic sulfur compounds.</title>
        <authorList>
            <person name="Finster K.W."/>
            <person name="Kjeldsen K.U."/>
            <person name="Kube M."/>
            <person name="Reinhardt R."/>
            <person name="Mussmann M."/>
            <person name="Amann R."/>
            <person name="Schreiber L."/>
        </authorList>
    </citation>
    <scope>NUCLEOTIDE SEQUENCE [LARGE SCALE GENOMIC DNA]</scope>
    <source>
        <strain evidence="2">DSM 10523 / SB164P1</strain>
    </source>
</reference>
<dbReference type="eggNOG" id="COG3649">
    <property type="taxonomic scope" value="Bacteria"/>
</dbReference>
<dbReference type="EMBL" id="CP003985">
    <property type="protein sequence ID" value="AGF80044.1"/>
    <property type="molecule type" value="Genomic_DNA"/>
</dbReference>
<protein>
    <submittedName>
        <fullName evidence="1">CRISPR-associated protein, Csd2 family</fullName>
    </submittedName>
</protein>
<dbReference type="AlphaFoldDB" id="M1NKD7"/>
<accession>M1NKD7</accession>
<name>M1NKD7_DESSD</name>